<comment type="caution">
    <text evidence="2">The sequence shown here is derived from an EMBL/GenBank/DDBJ whole genome shotgun (WGS) entry which is preliminary data.</text>
</comment>
<feature type="chain" id="PRO_5043034380" description="Secreted protein" evidence="1">
    <location>
        <begin position="19"/>
        <end position="70"/>
    </location>
</feature>
<gene>
    <name evidence="2" type="ORF">VNO77_18712</name>
</gene>
<organism evidence="2 3">
    <name type="scientific">Canavalia gladiata</name>
    <name type="common">Sword bean</name>
    <name type="synonym">Dolichos gladiatus</name>
    <dbReference type="NCBI Taxonomy" id="3824"/>
    <lineage>
        <taxon>Eukaryota</taxon>
        <taxon>Viridiplantae</taxon>
        <taxon>Streptophyta</taxon>
        <taxon>Embryophyta</taxon>
        <taxon>Tracheophyta</taxon>
        <taxon>Spermatophyta</taxon>
        <taxon>Magnoliopsida</taxon>
        <taxon>eudicotyledons</taxon>
        <taxon>Gunneridae</taxon>
        <taxon>Pentapetalae</taxon>
        <taxon>rosids</taxon>
        <taxon>fabids</taxon>
        <taxon>Fabales</taxon>
        <taxon>Fabaceae</taxon>
        <taxon>Papilionoideae</taxon>
        <taxon>50 kb inversion clade</taxon>
        <taxon>NPAAA clade</taxon>
        <taxon>indigoferoid/millettioid clade</taxon>
        <taxon>Phaseoleae</taxon>
        <taxon>Canavalia</taxon>
    </lineage>
</organism>
<evidence type="ECO:0000256" key="1">
    <source>
        <dbReference type="SAM" id="SignalP"/>
    </source>
</evidence>
<proteinExistence type="predicted"/>
<keyword evidence="1" id="KW-0732">Signal</keyword>
<evidence type="ECO:0000313" key="2">
    <source>
        <dbReference type="EMBL" id="KAK7338112.1"/>
    </source>
</evidence>
<dbReference type="AlphaFoldDB" id="A0AAN9LLB0"/>
<protein>
    <recommendedName>
        <fullName evidence="4">Secreted protein</fullName>
    </recommendedName>
</protein>
<dbReference type="EMBL" id="JAYMYQ010000004">
    <property type="protein sequence ID" value="KAK7338112.1"/>
    <property type="molecule type" value="Genomic_DNA"/>
</dbReference>
<keyword evidence="3" id="KW-1185">Reference proteome</keyword>
<dbReference type="Proteomes" id="UP001367508">
    <property type="component" value="Unassembled WGS sequence"/>
</dbReference>
<feature type="signal peptide" evidence="1">
    <location>
        <begin position="1"/>
        <end position="18"/>
    </location>
</feature>
<evidence type="ECO:0000313" key="3">
    <source>
        <dbReference type="Proteomes" id="UP001367508"/>
    </source>
</evidence>
<sequence>MLKILPLALFLQMTCSFGFEPMLIHLFVNAKNDYKVKIKEICISMVFQFLLPLSGDGHKYMNCLVEVLED</sequence>
<name>A0AAN9LLB0_CANGL</name>
<reference evidence="2 3" key="1">
    <citation type="submission" date="2024-01" db="EMBL/GenBank/DDBJ databases">
        <title>The genomes of 5 underutilized Papilionoideae crops provide insights into root nodulation and disease resistanc.</title>
        <authorList>
            <person name="Jiang F."/>
        </authorList>
    </citation>
    <scope>NUCLEOTIDE SEQUENCE [LARGE SCALE GENOMIC DNA]</scope>
    <source>
        <strain evidence="2">LVBAO_FW01</strain>
        <tissue evidence="2">Leaves</tissue>
    </source>
</reference>
<evidence type="ECO:0008006" key="4">
    <source>
        <dbReference type="Google" id="ProtNLM"/>
    </source>
</evidence>
<accession>A0AAN9LLB0</accession>